<sequence length="60" mass="6265">MKKKVITLEKKLFLSKTAIAALQVAEQQAVQGGVTIMICTTDGTRRPTACTAGGPGEPCC</sequence>
<protein>
    <submittedName>
        <fullName evidence="2">Class I lanthipeptide</fullName>
    </submittedName>
</protein>
<dbReference type="RefSeq" id="WP_264730593.1">
    <property type="nucleotide sequence ID" value="NZ_JAPDNR010000001.1"/>
</dbReference>
<dbReference type="InterPro" id="IPR058238">
    <property type="entry name" value="Lant_leader_dom"/>
</dbReference>
<feature type="signal peptide" evidence="1">
    <location>
        <begin position="1"/>
        <end position="20"/>
    </location>
</feature>
<gene>
    <name evidence="2" type="ORF">OL497_12610</name>
</gene>
<evidence type="ECO:0000313" key="2">
    <source>
        <dbReference type="EMBL" id="MCW3484745.1"/>
    </source>
</evidence>
<feature type="chain" id="PRO_5046311517" evidence="1">
    <location>
        <begin position="21"/>
        <end position="60"/>
    </location>
</feature>
<evidence type="ECO:0000313" key="3">
    <source>
        <dbReference type="Proteomes" id="UP001207742"/>
    </source>
</evidence>
<evidence type="ECO:0000256" key="1">
    <source>
        <dbReference type="SAM" id="SignalP"/>
    </source>
</evidence>
<comment type="caution">
    <text evidence="2">The sequence shown here is derived from an EMBL/GenBank/DDBJ whole genome shotgun (WGS) entry which is preliminary data.</text>
</comment>
<name>A0ABT3IL98_9BACT</name>
<dbReference type="EMBL" id="JAPDNS010000001">
    <property type="protein sequence ID" value="MCW3484745.1"/>
    <property type="molecule type" value="Genomic_DNA"/>
</dbReference>
<dbReference type="Proteomes" id="UP001207742">
    <property type="component" value="Unassembled WGS sequence"/>
</dbReference>
<dbReference type="NCBIfam" id="NF038153">
    <property type="entry name" value="lant_leader_L1a"/>
    <property type="match status" value="1"/>
</dbReference>
<proteinExistence type="predicted"/>
<reference evidence="2 3" key="1">
    <citation type="submission" date="2022-10" db="EMBL/GenBank/DDBJ databases">
        <title>Chitinophaga nivalis PC15 sp. nov., isolated from Pyeongchang county, South Korea.</title>
        <authorList>
            <person name="Trinh H.N."/>
        </authorList>
    </citation>
    <scope>NUCLEOTIDE SEQUENCE [LARGE SCALE GENOMIC DNA]</scope>
    <source>
        <strain evidence="2 3">PC14</strain>
    </source>
</reference>
<keyword evidence="1" id="KW-0732">Signal</keyword>
<keyword evidence="3" id="KW-1185">Reference proteome</keyword>
<accession>A0ABT3IL98</accession>
<organism evidence="2 3">
    <name type="scientific">Chitinophaga nivalis</name>
    <dbReference type="NCBI Taxonomy" id="2991709"/>
    <lineage>
        <taxon>Bacteria</taxon>
        <taxon>Pseudomonadati</taxon>
        <taxon>Bacteroidota</taxon>
        <taxon>Chitinophagia</taxon>
        <taxon>Chitinophagales</taxon>
        <taxon>Chitinophagaceae</taxon>
        <taxon>Chitinophaga</taxon>
    </lineage>
</organism>